<dbReference type="GO" id="GO:0006508">
    <property type="term" value="P:proteolysis"/>
    <property type="evidence" value="ECO:0007669"/>
    <property type="project" value="UniProtKB-KW"/>
</dbReference>
<dbReference type="GO" id="GO:0008233">
    <property type="term" value="F:peptidase activity"/>
    <property type="evidence" value="ECO:0007669"/>
    <property type="project" value="UniProtKB-KW"/>
</dbReference>
<reference evidence="4 11" key="4">
    <citation type="journal article" date="2019" name="Nat. Med.">
        <title>A library of human gut bacterial isolates paired with longitudinal multiomics data enables mechanistic microbiome research.</title>
        <authorList>
            <person name="Poyet M."/>
            <person name="Groussin M."/>
            <person name="Gibbons S.M."/>
            <person name="Avila-Pacheco J."/>
            <person name="Jiang X."/>
            <person name="Kearney S.M."/>
            <person name="Perrotta A.R."/>
            <person name="Berdy B."/>
            <person name="Zhao S."/>
            <person name="Lieberman T.D."/>
            <person name="Swanson P.K."/>
            <person name="Smith M."/>
            <person name="Roesemann S."/>
            <person name="Alexander J.E."/>
            <person name="Rich S.A."/>
            <person name="Livny J."/>
            <person name="Vlamakis H."/>
            <person name="Clish C."/>
            <person name="Bullock K."/>
            <person name="Deik A."/>
            <person name="Scott J."/>
            <person name="Pierce K.A."/>
            <person name="Xavier R.J."/>
            <person name="Alm E.J."/>
        </authorList>
    </citation>
    <scope>NUCLEOTIDE SEQUENCE [LARGE SCALE GENOMIC DNA]</scope>
    <source>
        <strain evidence="4 11">BIOML-A5</strain>
    </source>
</reference>
<dbReference type="Pfam" id="PF04298">
    <property type="entry name" value="Zn_peptidase_2"/>
    <property type="match status" value="1"/>
</dbReference>
<dbReference type="RefSeq" id="WP_055061963.1">
    <property type="nucleotide sequence ID" value="NZ_AP031452.1"/>
</dbReference>
<dbReference type="Proteomes" id="UP000324327">
    <property type="component" value="Unassembled WGS sequence"/>
</dbReference>
<dbReference type="Proteomes" id="UP000095602">
    <property type="component" value="Unassembled WGS sequence"/>
</dbReference>
<evidence type="ECO:0000313" key="9">
    <source>
        <dbReference type="Proteomes" id="UP000261052"/>
    </source>
</evidence>
<keyword evidence="1" id="KW-0472">Membrane</keyword>
<dbReference type="EMBL" id="CVRQ01000022">
    <property type="protein sequence ID" value="CRL38465.1"/>
    <property type="molecule type" value="Genomic_DNA"/>
</dbReference>
<gene>
    <name evidence="5" type="ORF">DXD13_11170</name>
    <name evidence="3" type="ORF">ERS852497_01636</name>
    <name evidence="6" type="ORF">FYL31_07660</name>
    <name evidence="4" type="ORF">GKE44_10150</name>
    <name evidence="2" type="ORF">T1815_18181</name>
</gene>
<evidence type="ECO:0000313" key="4">
    <source>
        <dbReference type="EMBL" id="MSD27506.1"/>
    </source>
</evidence>
<dbReference type="Proteomes" id="UP000465607">
    <property type="component" value="Unassembled WGS sequence"/>
</dbReference>
<reference evidence="7" key="2">
    <citation type="submission" date="2015-05" db="EMBL/GenBank/DDBJ databases">
        <authorList>
            <consortium name="Pathogen Informatics"/>
        </authorList>
    </citation>
    <scope>NUCLEOTIDE SEQUENCE [LARGE SCALE GENOMIC DNA]</scope>
    <source>
        <strain evidence="3 8">2789STDY5834884</strain>
        <strain evidence="7">T1-815</strain>
    </source>
</reference>
<keyword evidence="2" id="KW-0378">Hydrolase</keyword>
<protein>
    <submittedName>
        <fullName evidence="3 4">Peptidase</fullName>
    </submittedName>
    <submittedName>
        <fullName evidence="2">Putative Zn-dependent protease</fullName>
    </submittedName>
    <submittedName>
        <fullName evidence="6">Zinc metallopeptidase</fullName>
    </submittedName>
</protein>
<evidence type="ECO:0000313" key="10">
    <source>
        <dbReference type="Proteomes" id="UP000324327"/>
    </source>
</evidence>
<evidence type="ECO:0000313" key="7">
    <source>
        <dbReference type="Proteomes" id="UP000049472"/>
    </source>
</evidence>
<reference evidence="5 9" key="3">
    <citation type="submission" date="2018-08" db="EMBL/GenBank/DDBJ databases">
        <title>A genome reference for cultivated species of the human gut microbiota.</title>
        <authorList>
            <person name="Zou Y."/>
            <person name="Xue W."/>
            <person name="Luo G."/>
        </authorList>
    </citation>
    <scope>NUCLEOTIDE SEQUENCE [LARGE SCALE GENOMIC DNA]</scope>
    <source>
        <strain evidence="5 9">TF11-15AC</strain>
    </source>
</reference>
<dbReference type="EMBL" id="QSQP01000013">
    <property type="protein sequence ID" value="RGK41903.1"/>
    <property type="molecule type" value="Genomic_DNA"/>
</dbReference>
<keyword evidence="7" id="KW-1185">Reference proteome</keyword>
<feature type="transmembrane region" description="Helical" evidence="1">
    <location>
        <begin position="6"/>
        <end position="25"/>
    </location>
</feature>
<reference evidence="2" key="1">
    <citation type="submission" date="2015-05" db="EMBL/GenBank/DDBJ databases">
        <authorList>
            <person name="Wang D.B."/>
            <person name="Wang M."/>
        </authorList>
    </citation>
    <scope>NUCLEOTIDE SEQUENCE [LARGE SCALE GENOMIC DNA]</scope>
    <source>
        <strain evidence="2">T1-815</strain>
    </source>
</reference>
<feature type="transmembrane region" description="Helical" evidence="1">
    <location>
        <begin position="121"/>
        <end position="143"/>
    </location>
</feature>
<organism evidence="2 7">
    <name type="scientific">Agathobacter rectalis</name>
    <dbReference type="NCBI Taxonomy" id="39491"/>
    <lineage>
        <taxon>Bacteria</taxon>
        <taxon>Bacillati</taxon>
        <taxon>Bacillota</taxon>
        <taxon>Clostridia</taxon>
        <taxon>Lachnospirales</taxon>
        <taxon>Lachnospiraceae</taxon>
        <taxon>Agathobacter</taxon>
    </lineage>
</organism>
<feature type="transmembrane region" description="Helical" evidence="1">
    <location>
        <begin position="149"/>
        <end position="170"/>
    </location>
</feature>
<proteinExistence type="predicted"/>
<dbReference type="PANTHER" id="PTHR36434">
    <property type="entry name" value="MEMBRANE PROTEASE YUGP-RELATED"/>
    <property type="match status" value="1"/>
</dbReference>
<accession>A0A0M6WPW9</accession>
<dbReference type="InterPro" id="IPR007395">
    <property type="entry name" value="Zn_peptidase_2"/>
</dbReference>
<dbReference type="PANTHER" id="PTHR36434:SF1">
    <property type="entry name" value="MEMBRANE PROTEASE YUGP-RELATED"/>
    <property type="match status" value="1"/>
</dbReference>
<evidence type="ECO:0000313" key="8">
    <source>
        <dbReference type="Proteomes" id="UP000095602"/>
    </source>
</evidence>
<keyword evidence="1" id="KW-0812">Transmembrane</keyword>
<dbReference type="EMBL" id="VSTF01000006">
    <property type="protein sequence ID" value="TYL59982.1"/>
    <property type="molecule type" value="Genomic_DNA"/>
</dbReference>
<dbReference type="AlphaFoldDB" id="A0A0M6WPW9"/>
<dbReference type="EMBL" id="WKQV01000013">
    <property type="protein sequence ID" value="MSD27506.1"/>
    <property type="molecule type" value="Genomic_DNA"/>
</dbReference>
<evidence type="ECO:0000313" key="3">
    <source>
        <dbReference type="EMBL" id="CUP02533.1"/>
    </source>
</evidence>
<dbReference type="EMBL" id="CZAJ01000013">
    <property type="protein sequence ID" value="CUP02533.1"/>
    <property type="molecule type" value="Genomic_DNA"/>
</dbReference>
<evidence type="ECO:0000313" key="5">
    <source>
        <dbReference type="EMBL" id="RGK41903.1"/>
    </source>
</evidence>
<evidence type="ECO:0000313" key="2">
    <source>
        <dbReference type="EMBL" id="CRL38465.1"/>
    </source>
</evidence>
<name>A0A0M6WPW9_9FIRM</name>
<evidence type="ECO:0000313" key="6">
    <source>
        <dbReference type="EMBL" id="TYL59982.1"/>
    </source>
</evidence>
<reference evidence="6 10" key="5">
    <citation type="submission" date="2019-08" db="EMBL/GenBank/DDBJ databases">
        <authorList>
            <person name="Duncan S."/>
            <person name="Walker A."/>
        </authorList>
    </citation>
    <scope>NUCLEOTIDE SEQUENCE [LARGE SCALE GENOMIC DNA]</scope>
    <source>
        <strain evidence="6 10">T3WBe13</strain>
    </source>
</reference>
<evidence type="ECO:0000313" key="11">
    <source>
        <dbReference type="Proteomes" id="UP000465607"/>
    </source>
</evidence>
<keyword evidence="1" id="KW-1133">Transmembrane helix</keyword>
<reference evidence="6 10" key="6">
    <citation type="submission" date="2019-09" db="EMBL/GenBank/DDBJ databases">
        <title>Strain-level analysis of Eubacterium rectale using genomes from metagenomes.</title>
        <authorList>
            <person name="Karcher N."/>
            <person name="Segata N."/>
        </authorList>
    </citation>
    <scope>NUCLEOTIDE SEQUENCE [LARGE SCALE GENOMIC DNA]</scope>
    <source>
        <strain evidence="6 10">T3WBe13</strain>
    </source>
</reference>
<evidence type="ECO:0000256" key="1">
    <source>
        <dbReference type="SAM" id="Phobius"/>
    </source>
</evidence>
<keyword evidence="2" id="KW-0645">Protease</keyword>
<dbReference type="Proteomes" id="UP000261052">
    <property type="component" value="Unassembled WGS sequence"/>
</dbReference>
<sequence length="234" mass="25504">MGYYYWDPTYILVVIGAVICMIASARVKGTFNKYSQLRSMSGMNGAQVAQRVLQAAGIYDVQVRHVSGSLTDHYDPRTKTVNLSDPVYNATSVAALGVAAHECGHAIQHAKSYAPLSIRSALVPIANFGSMLAWPVILIGLFFNTRSSGLIIDIGILLFSAAVLFQLVTLPVEFDASRRALVMLRTQGILADDELKYTRRVLKSAALTYVASAAAAILQLLRIILITNGRRRDD</sequence>
<feature type="transmembrane region" description="Helical" evidence="1">
    <location>
        <begin position="206"/>
        <end position="225"/>
    </location>
</feature>
<dbReference type="Proteomes" id="UP000049472">
    <property type="component" value="Unassembled WGS sequence"/>
</dbReference>